<evidence type="ECO:0000313" key="3">
    <source>
        <dbReference type="EMBL" id="VVU95177.1"/>
    </source>
</evidence>
<accession>A0A5E8CJG3</accession>
<dbReference type="PANTHER" id="PTHR23114">
    <property type="entry name" value="M7GPPPN-MRNA HYDROLASE"/>
    <property type="match status" value="1"/>
</dbReference>
<dbReference type="InterPro" id="IPR015797">
    <property type="entry name" value="NUDIX_hydrolase-like_dom_sf"/>
</dbReference>
<dbReference type="PROSITE" id="PS51462">
    <property type="entry name" value="NUDIX"/>
    <property type="match status" value="1"/>
</dbReference>
<gene>
    <name evidence="3" type="ORF">CPAV1605_902</name>
</gene>
<dbReference type="InterPro" id="IPR001878">
    <property type="entry name" value="Znf_CCHC"/>
</dbReference>
<dbReference type="Pfam" id="PF00293">
    <property type="entry name" value="NUDIX"/>
    <property type="match status" value="1"/>
</dbReference>
<dbReference type="PANTHER" id="PTHR23114:SF17">
    <property type="entry name" value="M7GPPPN-MRNA HYDROLASE"/>
    <property type="match status" value="1"/>
</dbReference>
<dbReference type="InterPro" id="IPR036875">
    <property type="entry name" value="Znf_CCHC_sf"/>
</dbReference>
<dbReference type="EMBL" id="CABVLZ010000004">
    <property type="protein sequence ID" value="VVU95177.1"/>
    <property type="molecule type" value="Genomic_DNA"/>
</dbReference>
<evidence type="ECO:0000259" key="2">
    <source>
        <dbReference type="PROSITE" id="PS51462"/>
    </source>
</evidence>
<reference evidence="3" key="1">
    <citation type="submission" date="2019-09" db="EMBL/GenBank/DDBJ databases">
        <authorList>
            <person name="Needham M D."/>
        </authorList>
    </citation>
    <scope>NUCLEOTIDE SEQUENCE</scope>
</reference>
<dbReference type="SUPFAM" id="SSF57756">
    <property type="entry name" value="Retrovirus zinc finger-like domains"/>
    <property type="match status" value="1"/>
</dbReference>
<proteinExistence type="predicted"/>
<name>A0A5E8CJG3_9ZZZZ</name>
<sequence>MSDIYNDEIIKEQIIYKKKRKKHYCSNCGKYGHIFKKCKEPITSLGIICVKLETNVEDNVINYFKNNLTKKGKNINILNVNNKNYNNFKFINSFKSKIKFLFIRRKHTLSYIEFIRGRYEVANIDHLISLFQLMTPAEIERIKNNDFKELWCKLWKKTSCCKIYEKEFELSKKKFKKLQLMNNTSSSINLNFLTDDVEPKFETPEWGFPKGRRNYHEKNIDCAVREFYEETSYNTEEYHLVDNITPINEIFNGTNGVLYKHIYYLGIDNSNRDAYIKTENVHQMDEIGDIAWLSYDDAVKKIRPYHTEKKKLLNEIYLFLVNIILETNKEKSITKKILDIKI</sequence>
<feature type="domain" description="CCHC-type" evidence="1">
    <location>
        <begin position="25"/>
        <end position="40"/>
    </location>
</feature>
<dbReference type="PROSITE" id="PS50158">
    <property type="entry name" value="ZF_CCHC"/>
    <property type="match status" value="1"/>
</dbReference>
<organism evidence="3">
    <name type="scientific">seawater metagenome</name>
    <dbReference type="NCBI Taxonomy" id="1561972"/>
    <lineage>
        <taxon>unclassified sequences</taxon>
        <taxon>metagenomes</taxon>
        <taxon>ecological metagenomes</taxon>
    </lineage>
</organism>
<dbReference type="GO" id="GO:0000290">
    <property type="term" value="P:deadenylation-dependent decapping of nuclear-transcribed mRNA"/>
    <property type="evidence" value="ECO:0007669"/>
    <property type="project" value="TreeGrafter"/>
</dbReference>
<dbReference type="Gene3D" id="3.90.79.10">
    <property type="entry name" value="Nucleoside Triphosphate Pyrophosphohydrolase"/>
    <property type="match status" value="1"/>
</dbReference>
<feature type="domain" description="Nudix hydrolase" evidence="2">
    <location>
        <begin position="70"/>
        <end position="318"/>
    </location>
</feature>
<protein>
    <recommendedName>
        <fullName evidence="4">NUDIX domain</fullName>
    </recommendedName>
</protein>
<dbReference type="GO" id="GO:0005737">
    <property type="term" value="C:cytoplasm"/>
    <property type="evidence" value="ECO:0007669"/>
    <property type="project" value="TreeGrafter"/>
</dbReference>
<dbReference type="GO" id="GO:0008270">
    <property type="term" value="F:zinc ion binding"/>
    <property type="evidence" value="ECO:0007669"/>
    <property type="project" value="InterPro"/>
</dbReference>
<dbReference type="SUPFAM" id="SSF55811">
    <property type="entry name" value="Nudix"/>
    <property type="match status" value="1"/>
</dbReference>
<evidence type="ECO:0000259" key="1">
    <source>
        <dbReference type="PROSITE" id="PS50158"/>
    </source>
</evidence>
<dbReference type="InterPro" id="IPR000086">
    <property type="entry name" value="NUDIX_hydrolase_dom"/>
</dbReference>
<dbReference type="GO" id="GO:0003676">
    <property type="term" value="F:nucleic acid binding"/>
    <property type="evidence" value="ECO:0007669"/>
    <property type="project" value="InterPro"/>
</dbReference>
<evidence type="ECO:0008006" key="4">
    <source>
        <dbReference type="Google" id="ProtNLM"/>
    </source>
</evidence>
<dbReference type="AlphaFoldDB" id="A0A5E8CJG3"/>